<feature type="transmembrane region" description="Helical" evidence="1">
    <location>
        <begin position="18"/>
        <end position="39"/>
    </location>
</feature>
<protein>
    <submittedName>
        <fullName evidence="3">Uncharacterized protein</fullName>
    </submittedName>
</protein>
<dbReference type="GeneID" id="108020264"/>
<keyword evidence="1" id="KW-0812">Transmembrane</keyword>
<organism evidence="2 3">
    <name type="scientific">Drosophila suzukii</name>
    <name type="common">Spotted-wing drosophila fruit fly</name>
    <dbReference type="NCBI Taxonomy" id="28584"/>
    <lineage>
        <taxon>Eukaryota</taxon>
        <taxon>Metazoa</taxon>
        <taxon>Ecdysozoa</taxon>
        <taxon>Arthropoda</taxon>
        <taxon>Hexapoda</taxon>
        <taxon>Insecta</taxon>
        <taxon>Pterygota</taxon>
        <taxon>Neoptera</taxon>
        <taxon>Endopterygota</taxon>
        <taxon>Diptera</taxon>
        <taxon>Brachycera</taxon>
        <taxon>Muscomorpha</taxon>
        <taxon>Ephydroidea</taxon>
        <taxon>Drosophilidae</taxon>
        <taxon>Drosophila</taxon>
        <taxon>Sophophora</taxon>
    </lineage>
</organism>
<proteinExistence type="predicted"/>
<keyword evidence="1" id="KW-0472">Membrane</keyword>
<evidence type="ECO:0000313" key="2">
    <source>
        <dbReference type="Proteomes" id="UP001652628"/>
    </source>
</evidence>
<feature type="transmembrane region" description="Helical" evidence="1">
    <location>
        <begin position="104"/>
        <end position="122"/>
    </location>
</feature>
<reference evidence="3" key="1">
    <citation type="submission" date="2025-08" db="UniProtKB">
        <authorList>
            <consortium name="RefSeq"/>
        </authorList>
    </citation>
    <scope>IDENTIFICATION</scope>
</reference>
<dbReference type="AlphaFoldDB" id="A0AB39ZXT7"/>
<keyword evidence="1" id="KW-1133">Transmembrane helix</keyword>
<feature type="transmembrane region" description="Helical" evidence="1">
    <location>
        <begin position="51"/>
        <end position="72"/>
    </location>
</feature>
<gene>
    <name evidence="3" type="primary">LOC108020264</name>
</gene>
<accession>A0AB39ZXT7</accession>
<feature type="transmembrane region" description="Helical" evidence="1">
    <location>
        <begin position="79"/>
        <end position="98"/>
    </location>
</feature>
<dbReference type="RefSeq" id="XP_016943879.3">
    <property type="nucleotide sequence ID" value="XM_017088390.4"/>
</dbReference>
<evidence type="ECO:0000313" key="3">
    <source>
        <dbReference type="RefSeq" id="XP_016943879.3"/>
    </source>
</evidence>
<feature type="transmembrane region" description="Helical" evidence="1">
    <location>
        <begin position="170"/>
        <end position="191"/>
    </location>
</feature>
<feature type="transmembrane region" description="Helical" evidence="1">
    <location>
        <begin position="134"/>
        <end position="158"/>
    </location>
</feature>
<dbReference type="Proteomes" id="UP001652628">
    <property type="component" value="Chromosome 2L"/>
</dbReference>
<evidence type="ECO:0000256" key="1">
    <source>
        <dbReference type="SAM" id="Phobius"/>
    </source>
</evidence>
<sequence>MSDQPTDGVARLRLKVSLWIYGTALVFILVAILLLILPGLVRGYPLVSNDVATYCFFGIGLATLCVYINVMWLRRKCAFINYFIAACLAFGTVSVLSYQFTVHVLLLSLEILIMMTVLLLVGSFKLPKFPTVAYLLLTWGIFATFSSILMTVICSHLLDILLAYEVAIHFVLWQIMCPLIVFQAQVISGFWDNLPPFIDKSLCSTMLLLDFLACYSFLDSAEDIGFEVFYVSQTTNQKFLGRSIKSQWDMMVDSK</sequence>
<name>A0AB39ZXT7_DROSZ</name>
<keyword evidence="2" id="KW-1185">Reference proteome</keyword>